<organism evidence="2 3">
    <name type="scientific">Candidatus Enterovibrio escicola</name>
    <dbReference type="NCBI Taxonomy" id="1927127"/>
    <lineage>
        <taxon>Bacteria</taxon>
        <taxon>Pseudomonadati</taxon>
        <taxon>Pseudomonadota</taxon>
        <taxon>Gammaproteobacteria</taxon>
        <taxon>Vibrionales</taxon>
        <taxon>Vibrionaceae</taxon>
        <taxon>Enterovibrio</taxon>
    </lineage>
</organism>
<dbReference type="RefSeq" id="WP_394336633.1">
    <property type="nucleotide sequence ID" value="NZ_CAWNJE010000019.1"/>
</dbReference>
<accession>A0A2A5T5D1</accession>
<evidence type="ECO:0000313" key="3">
    <source>
        <dbReference type="Proteomes" id="UP000219020"/>
    </source>
</evidence>
<dbReference type="AlphaFoldDB" id="A0A2A5T5D1"/>
<dbReference type="InterPro" id="IPR036034">
    <property type="entry name" value="PDZ_sf"/>
</dbReference>
<dbReference type="Gene3D" id="2.30.42.10">
    <property type="match status" value="1"/>
</dbReference>
<dbReference type="SUPFAM" id="SSF50156">
    <property type="entry name" value="PDZ domain-like"/>
    <property type="match status" value="1"/>
</dbReference>
<keyword evidence="3" id="KW-1185">Reference proteome</keyword>
<dbReference type="Pfam" id="PF17820">
    <property type="entry name" value="PDZ_6"/>
    <property type="match status" value="1"/>
</dbReference>
<dbReference type="EMBL" id="NBYY01000010">
    <property type="protein sequence ID" value="PCS23348.1"/>
    <property type="molecule type" value="Genomic_DNA"/>
</dbReference>
<evidence type="ECO:0000313" key="2">
    <source>
        <dbReference type="EMBL" id="PCS23348.1"/>
    </source>
</evidence>
<evidence type="ECO:0000259" key="1">
    <source>
        <dbReference type="Pfam" id="PF17820"/>
    </source>
</evidence>
<comment type="caution">
    <text evidence="2">The sequence shown here is derived from an EMBL/GenBank/DDBJ whole genome shotgun (WGS) entry which is preliminary data.</text>
</comment>
<reference evidence="3" key="1">
    <citation type="submission" date="2017-04" db="EMBL/GenBank/DDBJ databases">
        <title>Genome evolution of the luminous symbionts of deep sea anglerfish.</title>
        <authorList>
            <person name="Hendry T.A."/>
        </authorList>
    </citation>
    <scope>NUCLEOTIDE SEQUENCE [LARGE SCALE GENOMIC DNA]</scope>
</reference>
<feature type="domain" description="PDZ" evidence="1">
    <location>
        <begin position="2"/>
        <end position="40"/>
    </location>
</feature>
<gene>
    <name evidence="2" type="ORF">BTN49_0945</name>
</gene>
<protein>
    <recommendedName>
        <fullName evidence="1">PDZ domain-containing protein</fullName>
    </recommendedName>
</protein>
<dbReference type="Proteomes" id="UP000219020">
    <property type="component" value="Unassembled WGS sequence"/>
</dbReference>
<name>A0A2A5T5D1_9GAMM</name>
<dbReference type="GeneID" id="95972524"/>
<proteinExistence type="predicted"/>
<sequence>MITNIEVNSPAKQAGLKVNDLIIDIDNQPILSFRNAFDIVADIWPETTVPFKIISRWDNCGISRQHQRRTCMVNL</sequence>
<dbReference type="InterPro" id="IPR041489">
    <property type="entry name" value="PDZ_6"/>
</dbReference>